<evidence type="ECO:0000256" key="2">
    <source>
        <dbReference type="ARBA" id="ARBA00022649"/>
    </source>
</evidence>
<reference evidence="7 8" key="1">
    <citation type="journal article" date="2023" name="Microbiol. Resour. Announc.">
        <title>Complete Genome Sequence of Imperialibacter roseus strain P4T.</title>
        <authorList>
            <person name="Tizabi D.R."/>
            <person name="Bachvaroff T."/>
            <person name="Hill R.T."/>
        </authorList>
    </citation>
    <scope>NUCLEOTIDE SEQUENCE [LARGE SCALE GENOMIC DNA]</scope>
    <source>
        <strain evidence="7 8">P4T</strain>
    </source>
</reference>
<gene>
    <name evidence="7" type="ORF">RT717_05535</name>
</gene>
<dbReference type="EMBL" id="CP136051">
    <property type="protein sequence ID" value="WOK08094.1"/>
    <property type="molecule type" value="Genomic_DNA"/>
</dbReference>
<dbReference type="NCBIfam" id="TIGR02116">
    <property type="entry name" value="toxin_Txe_YoeB"/>
    <property type="match status" value="1"/>
</dbReference>
<evidence type="ECO:0000256" key="6">
    <source>
        <dbReference type="ARBA" id="ARBA00030388"/>
    </source>
</evidence>
<keyword evidence="4" id="KW-0255">Endonuclease</keyword>
<name>A0ABZ0IUL8_9BACT</name>
<sequence>MKIVFLSPGWEDYLHWQQTDKKMLRRINELIKQCQRTPFEGSGKPEPLRSNLSGWWSRRMDHEHRLVYKAEGDSLYILQCRKHY</sequence>
<evidence type="ECO:0000313" key="7">
    <source>
        <dbReference type="EMBL" id="WOK08094.1"/>
    </source>
</evidence>
<keyword evidence="8" id="KW-1185">Reference proteome</keyword>
<organism evidence="7 8">
    <name type="scientific">Imperialibacter roseus</name>
    <dbReference type="NCBI Taxonomy" id="1324217"/>
    <lineage>
        <taxon>Bacteria</taxon>
        <taxon>Pseudomonadati</taxon>
        <taxon>Bacteroidota</taxon>
        <taxon>Cytophagia</taxon>
        <taxon>Cytophagales</taxon>
        <taxon>Flammeovirgaceae</taxon>
        <taxon>Imperialibacter</taxon>
    </lineage>
</organism>
<keyword evidence="5" id="KW-0378">Hydrolase</keyword>
<dbReference type="InterPro" id="IPR009614">
    <property type="entry name" value="YoeB_toxin"/>
</dbReference>
<evidence type="ECO:0000313" key="8">
    <source>
        <dbReference type="Proteomes" id="UP001302349"/>
    </source>
</evidence>
<evidence type="ECO:0000256" key="5">
    <source>
        <dbReference type="ARBA" id="ARBA00022801"/>
    </source>
</evidence>
<dbReference type="InterPro" id="IPR035093">
    <property type="entry name" value="RelE/ParE_toxin_dom_sf"/>
</dbReference>
<dbReference type="Pfam" id="PF06769">
    <property type="entry name" value="YoeB_toxin"/>
    <property type="match status" value="1"/>
</dbReference>
<comment type="similarity">
    <text evidence="1">Belongs to the YoeB family.</text>
</comment>
<dbReference type="SUPFAM" id="SSF143011">
    <property type="entry name" value="RelE-like"/>
    <property type="match status" value="1"/>
</dbReference>
<protein>
    <recommendedName>
        <fullName evidence="6">Putative mRNA interferase YoeB</fullName>
    </recommendedName>
</protein>
<keyword evidence="3" id="KW-0540">Nuclease</keyword>
<dbReference type="PANTHER" id="PTHR38039:SF1">
    <property type="entry name" value="TOXIN YOEB"/>
    <property type="match status" value="1"/>
</dbReference>
<dbReference type="Proteomes" id="UP001302349">
    <property type="component" value="Chromosome"/>
</dbReference>
<evidence type="ECO:0000256" key="3">
    <source>
        <dbReference type="ARBA" id="ARBA00022722"/>
    </source>
</evidence>
<accession>A0ABZ0IUL8</accession>
<dbReference type="PANTHER" id="PTHR38039">
    <property type="entry name" value="TOXIN YOEB"/>
    <property type="match status" value="1"/>
</dbReference>
<evidence type="ECO:0000256" key="4">
    <source>
        <dbReference type="ARBA" id="ARBA00022759"/>
    </source>
</evidence>
<dbReference type="Gene3D" id="3.30.2310.20">
    <property type="entry name" value="RelE-like"/>
    <property type="match status" value="1"/>
</dbReference>
<evidence type="ECO:0000256" key="1">
    <source>
        <dbReference type="ARBA" id="ARBA00008172"/>
    </source>
</evidence>
<proteinExistence type="inferred from homology"/>
<keyword evidence="2" id="KW-1277">Toxin-antitoxin system</keyword>
<dbReference type="RefSeq" id="WP_317490740.1">
    <property type="nucleotide sequence ID" value="NZ_CP136051.1"/>
</dbReference>